<dbReference type="SUPFAM" id="SSF140869">
    <property type="entry name" value="GUN4-like"/>
    <property type="match status" value="1"/>
</dbReference>
<evidence type="ECO:0000313" key="3">
    <source>
        <dbReference type="Proteomes" id="UP000621799"/>
    </source>
</evidence>
<dbReference type="InterPro" id="IPR037215">
    <property type="entry name" value="GUN4-like_sf"/>
</dbReference>
<dbReference type="CDD" id="cd16383">
    <property type="entry name" value="GUN4"/>
    <property type="match status" value="1"/>
</dbReference>
<evidence type="ECO:0000259" key="1">
    <source>
        <dbReference type="Pfam" id="PF05419"/>
    </source>
</evidence>
<protein>
    <submittedName>
        <fullName evidence="2">GUN4 domain-containing protein</fullName>
    </submittedName>
</protein>
<dbReference type="Pfam" id="PF05419">
    <property type="entry name" value="GUN4"/>
    <property type="match status" value="1"/>
</dbReference>
<feature type="domain" description="GUN4-like" evidence="1">
    <location>
        <begin position="68"/>
        <end position="202"/>
    </location>
</feature>
<comment type="caution">
    <text evidence="2">The sequence shown here is derived from an EMBL/GenBank/DDBJ whole genome shotgun (WGS) entry which is preliminary data.</text>
</comment>
<evidence type="ECO:0000313" key="2">
    <source>
        <dbReference type="EMBL" id="MBE9042293.1"/>
    </source>
</evidence>
<dbReference type="Gene3D" id="1.25.40.620">
    <property type="match status" value="1"/>
</dbReference>
<dbReference type="RefSeq" id="WP_264322459.1">
    <property type="nucleotide sequence ID" value="NZ_JADEXN010000330.1"/>
</dbReference>
<dbReference type="AlphaFoldDB" id="A0A928ZA29"/>
<keyword evidence="3" id="KW-1185">Reference proteome</keyword>
<dbReference type="GO" id="GO:0046906">
    <property type="term" value="F:tetrapyrrole binding"/>
    <property type="evidence" value="ECO:0007669"/>
    <property type="project" value="TreeGrafter"/>
</dbReference>
<name>A0A928ZA29_9CYAN</name>
<dbReference type="EMBL" id="JADEXN010000330">
    <property type="protein sequence ID" value="MBE9042293.1"/>
    <property type="molecule type" value="Genomic_DNA"/>
</dbReference>
<organism evidence="2 3">
    <name type="scientific">Zarconia navalis LEGE 11467</name>
    <dbReference type="NCBI Taxonomy" id="1828826"/>
    <lineage>
        <taxon>Bacteria</taxon>
        <taxon>Bacillati</taxon>
        <taxon>Cyanobacteriota</taxon>
        <taxon>Cyanophyceae</taxon>
        <taxon>Oscillatoriophycideae</taxon>
        <taxon>Oscillatoriales</taxon>
        <taxon>Oscillatoriales incertae sedis</taxon>
        <taxon>Zarconia</taxon>
        <taxon>Zarconia navalis</taxon>
    </lineage>
</organism>
<dbReference type="PANTHER" id="PTHR34800:SF1">
    <property type="entry name" value="TETRAPYRROLE-BINDING PROTEIN, CHLOROPLASTIC"/>
    <property type="match status" value="1"/>
</dbReference>
<dbReference type="GO" id="GO:0030288">
    <property type="term" value="C:outer membrane-bounded periplasmic space"/>
    <property type="evidence" value="ECO:0007669"/>
    <property type="project" value="TreeGrafter"/>
</dbReference>
<reference evidence="2" key="1">
    <citation type="submission" date="2020-10" db="EMBL/GenBank/DDBJ databases">
        <authorList>
            <person name="Castelo-Branco R."/>
            <person name="Eusebio N."/>
            <person name="Adriana R."/>
            <person name="Vieira A."/>
            <person name="Brugerolle De Fraissinette N."/>
            <person name="Rezende De Castro R."/>
            <person name="Schneider M.P."/>
            <person name="Vasconcelos V."/>
            <person name="Leao P.N."/>
        </authorList>
    </citation>
    <scope>NUCLEOTIDE SEQUENCE</scope>
    <source>
        <strain evidence="2">LEGE 11467</strain>
    </source>
</reference>
<dbReference type="Gene3D" id="1.10.10.1770">
    <property type="entry name" value="Gun4-like"/>
    <property type="match status" value="1"/>
</dbReference>
<accession>A0A928ZA29</accession>
<dbReference type="InterPro" id="IPR008629">
    <property type="entry name" value="GUN4-like"/>
</dbReference>
<sequence length="220" mass="25237">MENSQEDSQDIIGSQLTDIQNLLKQFNTRLSAIESQLEKDSTPSDSSTDIGDRLDRIEKNLLLIPDLYRYRKLQNHLASGEWSDADYETIHLILDISGESELENLTPSEIEQFPCNALKTIDRLWREYSDGRFGFLTQLELYQSIGGDLTSTIRQDRALVEKWGDKAGWRVNGKWLKCSELDYSLSAPEGCHPSRWWNSPYGSKMTNYFLARLMACELTG</sequence>
<gene>
    <name evidence="2" type="ORF">IQ235_16060</name>
</gene>
<dbReference type="PANTHER" id="PTHR34800">
    <property type="entry name" value="TETRAPYRROLE-BINDING PROTEIN, CHLOROPLASTIC"/>
    <property type="match status" value="1"/>
</dbReference>
<proteinExistence type="predicted"/>
<dbReference type="Proteomes" id="UP000621799">
    <property type="component" value="Unassembled WGS sequence"/>
</dbReference>